<feature type="region of interest" description="Disordered" evidence="1">
    <location>
        <begin position="102"/>
        <end position="121"/>
    </location>
</feature>
<feature type="region of interest" description="Disordered" evidence="1">
    <location>
        <begin position="57"/>
        <end position="91"/>
    </location>
</feature>
<organism evidence="2 3">
    <name type="scientific">Mycobacterium tuberculosis</name>
    <dbReference type="NCBI Taxonomy" id="1773"/>
    <lineage>
        <taxon>Bacteria</taxon>
        <taxon>Bacillati</taxon>
        <taxon>Actinomycetota</taxon>
        <taxon>Actinomycetes</taxon>
        <taxon>Mycobacteriales</taxon>
        <taxon>Mycobacteriaceae</taxon>
        <taxon>Mycobacterium</taxon>
        <taxon>Mycobacterium tuberculosis complex</taxon>
    </lineage>
</organism>
<sequence length="121" mass="13204">MTPLTTRPSSTSRHGITRTARPPAPGRSRSAYISVVLWFPYAAKNLEDLGMHARWPGQGRTRCRGPRLPSQVGDHATGGSYQRHPSGMVPNVTSETYCTTEYPVSDEDEIDAGGSVHAQPR</sequence>
<evidence type="ECO:0000313" key="2">
    <source>
        <dbReference type="EMBL" id="COW17207.1"/>
    </source>
</evidence>
<dbReference type="Proteomes" id="UP000038802">
    <property type="component" value="Unassembled WGS sequence"/>
</dbReference>
<name>A0A0U0RM17_MYCTX</name>
<evidence type="ECO:0000256" key="1">
    <source>
        <dbReference type="SAM" id="MobiDB-lite"/>
    </source>
</evidence>
<reference evidence="3" key="1">
    <citation type="submission" date="2015-03" db="EMBL/GenBank/DDBJ databases">
        <authorList>
            <consortium name="Pathogen Informatics"/>
        </authorList>
    </citation>
    <scope>NUCLEOTIDE SEQUENCE [LARGE SCALE GENOMIC DNA]</scope>
    <source>
        <strain evidence="3">K00500041</strain>
    </source>
</reference>
<feature type="compositionally biased region" description="Low complexity" evidence="1">
    <location>
        <begin position="1"/>
        <end position="13"/>
    </location>
</feature>
<evidence type="ECO:0000313" key="3">
    <source>
        <dbReference type="Proteomes" id="UP000038802"/>
    </source>
</evidence>
<proteinExistence type="predicted"/>
<dbReference type="AlphaFoldDB" id="A0A0U0RM17"/>
<accession>A0A0U0RM17</accession>
<gene>
    <name evidence="2" type="ORF">ERS007703_02953</name>
</gene>
<dbReference type="EMBL" id="CSAE01000362">
    <property type="protein sequence ID" value="COW17207.1"/>
    <property type="molecule type" value="Genomic_DNA"/>
</dbReference>
<protein>
    <submittedName>
        <fullName evidence="2">Uncharacterized protein</fullName>
    </submittedName>
</protein>
<feature type="region of interest" description="Disordered" evidence="1">
    <location>
        <begin position="1"/>
        <end position="27"/>
    </location>
</feature>